<protein>
    <submittedName>
        <fullName evidence="1">Gp18</fullName>
    </submittedName>
</protein>
<organism evidence="1 2">
    <name type="scientific">Synechococcus phage Syn5</name>
    <dbReference type="NCBI Taxonomy" id="2914003"/>
    <lineage>
        <taxon>Viruses</taxon>
        <taxon>Duplodnaviria</taxon>
        <taxon>Heunggongvirae</taxon>
        <taxon>Uroviricota</taxon>
        <taxon>Caudoviricetes</taxon>
        <taxon>Autographivirales</taxon>
        <taxon>Voetvirus</taxon>
        <taxon>Voetvirus syn5</taxon>
    </lineage>
</organism>
<dbReference type="KEGG" id="vg:5220176"/>
<evidence type="ECO:0000313" key="2">
    <source>
        <dbReference type="Proteomes" id="UP000000241"/>
    </source>
</evidence>
<evidence type="ECO:0000313" key="1">
    <source>
        <dbReference type="EMBL" id="ABP87925.1"/>
    </source>
</evidence>
<gene>
    <name evidence="1" type="primary">18</name>
</gene>
<name>A4ZR99_9CAUD</name>
<proteinExistence type="predicted"/>
<reference evidence="1 2" key="1">
    <citation type="journal article" date="2007" name="J. Mol. Biol.">
        <title>Genome sequence, structural proteins, and capsid organization of the cyanophage Syn5: a "horned" bacteriophage of marine synechococcus.</title>
        <authorList>
            <person name="Pope W.H."/>
            <person name="Weigele P.R."/>
            <person name="Chang J."/>
            <person name="Pedulla M.L."/>
            <person name="Ford M.E."/>
            <person name="Houtz J.M."/>
            <person name="Jiang W."/>
            <person name="Chiu W."/>
            <person name="Hatfull G.F."/>
            <person name="Hendrix R.W."/>
            <person name="King J."/>
        </authorList>
    </citation>
    <scope>NUCLEOTIDE SEQUENCE</scope>
</reference>
<keyword evidence="2" id="KW-1185">Reference proteome</keyword>
<dbReference type="RefSeq" id="YP_001285427.1">
    <property type="nucleotide sequence ID" value="NC_009531.1"/>
</dbReference>
<dbReference type="EMBL" id="EF372997">
    <property type="protein sequence ID" value="ABP87925.1"/>
    <property type="molecule type" value="Genomic_DNA"/>
</dbReference>
<sequence length="50" mass="5600">MASDTFFNVDAYEYLQDLVCGLSDGLCELSAEEFSYFLAHGSLDQDIELN</sequence>
<dbReference type="GeneID" id="5220176"/>
<accession>A4ZR99</accession>
<dbReference type="Proteomes" id="UP000000241">
    <property type="component" value="Segment"/>
</dbReference>